<organism evidence="2 3">
    <name type="scientific">Allacma fusca</name>
    <dbReference type="NCBI Taxonomy" id="39272"/>
    <lineage>
        <taxon>Eukaryota</taxon>
        <taxon>Metazoa</taxon>
        <taxon>Ecdysozoa</taxon>
        <taxon>Arthropoda</taxon>
        <taxon>Hexapoda</taxon>
        <taxon>Collembola</taxon>
        <taxon>Symphypleona</taxon>
        <taxon>Sminthuridae</taxon>
        <taxon>Allacma</taxon>
    </lineage>
</organism>
<reference evidence="2" key="1">
    <citation type="submission" date="2021-06" db="EMBL/GenBank/DDBJ databases">
        <authorList>
            <person name="Hodson N. C."/>
            <person name="Mongue J. A."/>
            <person name="Jaron S. K."/>
        </authorList>
    </citation>
    <scope>NUCLEOTIDE SEQUENCE</scope>
</reference>
<evidence type="ECO:0000313" key="2">
    <source>
        <dbReference type="EMBL" id="CAG7833275.1"/>
    </source>
</evidence>
<proteinExistence type="predicted"/>
<evidence type="ECO:0000313" key="3">
    <source>
        <dbReference type="Proteomes" id="UP000708208"/>
    </source>
</evidence>
<sequence length="41" mass="4644">MLKHKHPEFPSDIFLILVTIGATLTISSSPILHQMHSVQEF</sequence>
<keyword evidence="3" id="KW-1185">Reference proteome</keyword>
<feature type="non-terminal residue" evidence="2">
    <location>
        <position position="1"/>
    </location>
</feature>
<dbReference type="EMBL" id="CAJVCH010569439">
    <property type="protein sequence ID" value="CAG7833275.1"/>
    <property type="molecule type" value="Genomic_DNA"/>
</dbReference>
<accession>A0A8J2LFP6</accession>
<keyword evidence="1" id="KW-0472">Membrane</keyword>
<dbReference type="AlphaFoldDB" id="A0A8J2LFP6"/>
<comment type="caution">
    <text evidence="2">The sequence shown here is derived from an EMBL/GenBank/DDBJ whole genome shotgun (WGS) entry which is preliminary data.</text>
</comment>
<dbReference type="OrthoDB" id="8300278at2759"/>
<evidence type="ECO:0000256" key="1">
    <source>
        <dbReference type="SAM" id="Phobius"/>
    </source>
</evidence>
<keyword evidence="1" id="KW-1133">Transmembrane helix</keyword>
<gene>
    <name evidence="2" type="ORF">AFUS01_LOCUS42914</name>
</gene>
<dbReference type="Proteomes" id="UP000708208">
    <property type="component" value="Unassembled WGS sequence"/>
</dbReference>
<keyword evidence="1" id="KW-0812">Transmembrane</keyword>
<feature type="transmembrane region" description="Helical" evidence="1">
    <location>
        <begin position="12"/>
        <end position="32"/>
    </location>
</feature>
<name>A0A8J2LFP6_9HEXA</name>
<protein>
    <submittedName>
        <fullName evidence="2">Uncharacterized protein</fullName>
    </submittedName>
</protein>